<dbReference type="SMART" id="SM00248">
    <property type="entry name" value="ANK"/>
    <property type="match status" value="2"/>
</dbReference>
<protein>
    <submittedName>
        <fullName evidence="4">Uncharacterized protein</fullName>
    </submittedName>
</protein>
<evidence type="ECO:0000256" key="2">
    <source>
        <dbReference type="ARBA" id="ARBA00023043"/>
    </source>
</evidence>
<keyword evidence="5" id="KW-1185">Reference proteome</keyword>
<evidence type="ECO:0000256" key="1">
    <source>
        <dbReference type="ARBA" id="ARBA00022737"/>
    </source>
</evidence>
<feature type="non-terminal residue" evidence="4">
    <location>
        <position position="1"/>
    </location>
</feature>
<dbReference type="PROSITE" id="PS50088">
    <property type="entry name" value="ANK_REPEAT"/>
    <property type="match status" value="2"/>
</dbReference>
<feature type="repeat" description="ANK" evidence="3">
    <location>
        <begin position="13"/>
        <end position="45"/>
    </location>
</feature>
<dbReference type="PANTHER" id="PTHR24171:SF9">
    <property type="entry name" value="ANKYRIN REPEAT DOMAIN-CONTAINING PROTEIN 39"/>
    <property type="match status" value="1"/>
</dbReference>
<gene>
    <name evidence="4" type="ORF">SVUK_LOCUS8101</name>
</gene>
<proteinExistence type="predicted"/>
<name>A0A3P7IYR4_STRVU</name>
<keyword evidence="2 3" id="KW-0040">ANK repeat</keyword>
<dbReference type="OrthoDB" id="427518at2759"/>
<reference evidence="4 5" key="1">
    <citation type="submission" date="2018-11" db="EMBL/GenBank/DDBJ databases">
        <authorList>
            <consortium name="Pathogen Informatics"/>
        </authorList>
    </citation>
    <scope>NUCLEOTIDE SEQUENCE [LARGE SCALE GENOMIC DNA]</scope>
</reference>
<dbReference type="InterPro" id="IPR036770">
    <property type="entry name" value="Ankyrin_rpt-contain_sf"/>
</dbReference>
<evidence type="ECO:0000256" key="3">
    <source>
        <dbReference type="PROSITE-ProRule" id="PRU00023"/>
    </source>
</evidence>
<dbReference type="PANTHER" id="PTHR24171">
    <property type="entry name" value="ANKYRIN REPEAT DOMAIN-CONTAINING PROTEIN 39-RELATED"/>
    <property type="match status" value="1"/>
</dbReference>
<evidence type="ECO:0000313" key="4">
    <source>
        <dbReference type="EMBL" id="VDM73103.1"/>
    </source>
</evidence>
<dbReference type="InterPro" id="IPR002110">
    <property type="entry name" value="Ankyrin_rpt"/>
</dbReference>
<dbReference type="Proteomes" id="UP000270094">
    <property type="component" value="Unassembled WGS sequence"/>
</dbReference>
<feature type="repeat" description="ANK" evidence="3">
    <location>
        <begin position="46"/>
        <end position="74"/>
    </location>
</feature>
<accession>A0A3P7IYR4</accession>
<dbReference type="SUPFAM" id="SSF48403">
    <property type="entry name" value="Ankyrin repeat"/>
    <property type="match status" value="1"/>
</dbReference>
<organism evidence="4 5">
    <name type="scientific">Strongylus vulgaris</name>
    <name type="common">Blood worm</name>
    <dbReference type="NCBI Taxonomy" id="40348"/>
    <lineage>
        <taxon>Eukaryota</taxon>
        <taxon>Metazoa</taxon>
        <taxon>Ecdysozoa</taxon>
        <taxon>Nematoda</taxon>
        <taxon>Chromadorea</taxon>
        <taxon>Rhabditida</taxon>
        <taxon>Rhabditina</taxon>
        <taxon>Rhabditomorpha</taxon>
        <taxon>Strongyloidea</taxon>
        <taxon>Strongylidae</taxon>
        <taxon>Strongylus</taxon>
    </lineage>
</organism>
<dbReference type="PROSITE" id="PS50297">
    <property type="entry name" value="ANK_REP_REGION"/>
    <property type="match status" value="1"/>
</dbReference>
<dbReference type="AlphaFoldDB" id="A0A3P7IYR4"/>
<dbReference type="Pfam" id="PF12796">
    <property type="entry name" value="Ank_2"/>
    <property type="match status" value="1"/>
</dbReference>
<keyword evidence="1" id="KW-0677">Repeat</keyword>
<dbReference type="Gene3D" id="1.25.40.20">
    <property type="entry name" value="Ankyrin repeat-containing domain"/>
    <property type="match status" value="1"/>
</dbReference>
<dbReference type="EMBL" id="UYYB01028963">
    <property type="protein sequence ID" value="VDM73103.1"/>
    <property type="molecule type" value="Genomic_DNA"/>
</dbReference>
<sequence>LGNGVNVDEVGSGERTALRGAAWAGHRDIVERLLKASASVDRKDSESRTALMAAAFMDHFEIVELLLNHGAKISFDYCLLAACRMQIFEQEYMKWE</sequence>
<evidence type="ECO:0000313" key="5">
    <source>
        <dbReference type="Proteomes" id="UP000270094"/>
    </source>
</evidence>